<dbReference type="PANTHER" id="PTHR11102:SF160">
    <property type="entry name" value="ERAD-ASSOCIATED E3 UBIQUITIN-PROTEIN LIGASE COMPONENT HRD3"/>
    <property type="match status" value="1"/>
</dbReference>
<dbReference type="PANTHER" id="PTHR11102">
    <property type="entry name" value="SEL-1-LIKE PROTEIN"/>
    <property type="match status" value="1"/>
</dbReference>
<dbReference type="Gene3D" id="1.25.40.10">
    <property type="entry name" value="Tetratricopeptide repeat domain"/>
    <property type="match status" value="2"/>
</dbReference>
<name>A0A3G5A339_9VIRU</name>
<accession>A0A3G5A339</accession>
<dbReference type="SUPFAM" id="SSF81901">
    <property type="entry name" value="HCP-like"/>
    <property type="match status" value="2"/>
</dbReference>
<reference evidence="1" key="1">
    <citation type="submission" date="2018-10" db="EMBL/GenBank/DDBJ databases">
        <title>Hidden diversity of soil giant viruses.</title>
        <authorList>
            <person name="Schulz F."/>
            <person name="Alteio L."/>
            <person name="Goudeau D."/>
            <person name="Ryan E.M."/>
            <person name="Malmstrom R.R."/>
            <person name="Blanchard J."/>
            <person name="Woyke T."/>
        </authorList>
    </citation>
    <scope>NUCLEOTIDE SEQUENCE</scope>
    <source>
        <strain evidence="1">HAV1</strain>
    </source>
</reference>
<sequence>MQRTKTKQFNFLGKIDIRTVYDERFIYRKRNWLMEDLVMFQKCLDFEPKDAAMMCYIGDTYFAQGNIKLALKYFYPEAKLENPHAMSRIGAIYYNRYYSYDNGAFNFDAESDANLLEMGIKSELRIDDNNVKQFCLTNGHHWYSRAAKLNNIDAILAMGHYYRYLIEPKDNKQSLYWNLKAAELNNPVGMYYCGLLYKSVFEDLDKAESFFLKAVREHHHHESLGALGELYMQKNKYSEAVEYFFKYGSAYKMNRLFHLMGVTEQEAFIQKYMTSVETIARLEKDNLALKKEIELLATGKNYIPVANHEMNKY</sequence>
<dbReference type="InterPro" id="IPR011990">
    <property type="entry name" value="TPR-like_helical_dom_sf"/>
</dbReference>
<proteinExistence type="predicted"/>
<dbReference type="InterPro" id="IPR050767">
    <property type="entry name" value="Sel1_AlgK"/>
</dbReference>
<evidence type="ECO:0000313" key="1">
    <source>
        <dbReference type="EMBL" id="AYV81642.1"/>
    </source>
</evidence>
<organism evidence="1">
    <name type="scientific">Harvfovirus sp</name>
    <dbReference type="NCBI Taxonomy" id="2487768"/>
    <lineage>
        <taxon>Viruses</taxon>
        <taxon>Varidnaviria</taxon>
        <taxon>Bamfordvirae</taxon>
        <taxon>Nucleocytoviricota</taxon>
        <taxon>Megaviricetes</taxon>
        <taxon>Imitervirales</taxon>
        <taxon>Mimiviridae</taxon>
        <taxon>Klosneuvirinae</taxon>
    </lineage>
</organism>
<evidence type="ECO:0008006" key="2">
    <source>
        <dbReference type="Google" id="ProtNLM"/>
    </source>
</evidence>
<gene>
    <name evidence="1" type="ORF">Harvfovirus48_4</name>
</gene>
<protein>
    <recommendedName>
        <fullName evidence="2">Tetratricopeptide repeat protein</fullName>
    </recommendedName>
</protein>
<dbReference type="EMBL" id="MK072290">
    <property type="protein sequence ID" value="AYV81642.1"/>
    <property type="molecule type" value="Genomic_DNA"/>
</dbReference>